<reference evidence="1 2" key="1">
    <citation type="submission" date="2020-10" db="EMBL/GenBank/DDBJ databases">
        <authorList>
            <person name="Castelo-Branco R."/>
            <person name="Eusebio N."/>
            <person name="Adriana R."/>
            <person name="Vieira A."/>
            <person name="Brugerolle De Fraissinette N."/>
            <person name="Rezende De Castro R."/>
            <person name="Schneider M.P."/>
            <person name="Vasconcelos V."/>
            <person name="Leao P.N."/>
        </authorList>
    </citation>
    <scope>NUCLEOTIDE SEQUENCE [LARGE SCALE GENOMIC DNA]</scope>
    <source>
        <strain evidence="1 2">LEGE 06226</strain>
    </source>
</reference>
<dbReference type="Pfam" id="PF08852">
    <property type="entry name" value="DUF1822"/>
    <property type="match status" value="1"/>
</dbReference>
<evidence type="ECO:0000313" key="1">
    <source>
        <dbReference type="EMBL" id="MBE9145421.1"/>
    </source>
</evidence>
<dbReference type="Proteomes" id="UP000640725">
    <property type="component" value="Unassembled WGS sequence"/>
</dbReference>
<gene>
    <name evidence="1" type="ORF">IQ236_19685</name>
</gene>
<comment type="caution">
    <text evidence="1">The sequence shown here is derived from an EMBL/GenBank/DDBJ whole genome shotgun (WGS) entry which is preliminary data.</text>
</comment>
<dbReference type="RefSeq" id="WP_193870866.1">
    <property type="nucleotide sequence ID" value="NZ_JADEWU010000057.1"/>
</dbReference>
<protein>
    <submittedName>
        <fullName evidence="1">DUF1822 family protein</fullName>
    </submittedName>
</protein>
<proteinExistence type="predicted"/>
<sequence>MKHLTEMTKDLTITILLRKRDFDLAKKLSQQHEHPQKQQQIYLNTLSRCAIHSYCQYLDIETNFDELFLENNRTDYFTDYFMDVSDLTLKGWGKVECRAILPDSEFCYIPPEAFSDRIGYFIIEIDAENWQANILDFLEKVPQSEIDLSQLHRNPQTFFEALSLLNIWKQLNQLPDVLANAINSLEQETNLIQLQQWFSGVFGNGWQPEQRALTLSIQPARSLQAANTEQPEVNGAKVIRLGMQIPQETVILILRQKQLSEGEIEVNLRLYPSADAMYLPDEVKLSVLDETGNPIPELEAQARADNWLQLKFTGEPGDQFSVKVSLEESSITENFLL</sequence>
<dbReference type="EMBL" id="JADEWU010000057">
    <property type="protein sequence ID" value="MBE9145421.1"/>
    <property type="molecule type" value="Genomic_DNA"/>
</dbReference>
<keyword evidence="2" id="KW-1185">Reference proteome</keyword>
<name>A0ABR9UH10_9CYAN</name>
<dbReference type="InterPro" id="IPR014951">
    <property type="entry name" value="DUF1822"/>
</dbReference>
<evidence type="ECO:0000313" key="2">
    <source>
        <dbReference type="Proteomes" id="UP000640725"/>
    </source>
</evidence>
<accession>A0ABR9UH10</accession>
<organism evidence="1 2">
    <name type="scientific">Planktothrix mougeotii LEGE 06226</name>
    <dbReference type="NCBI Taxonomy" id="1828728"/>
    <lineage>
        <taxon>Bacteria</taxon>
        <taxon>Bacillati</taxon>
        <taxon>Cyanobacteriota</taxon>
        <taxon>Cyanophyceae</taxon>
        <taxon>Oscillatoriophycideae</taxon>
        <taxon>Oscillatoriales</taxon>
        <taxon>Microcoleaceae</taxon>
        <taxon>Planktothrix</taxon>
    </lineage>
</organism>